<proteinExistence type="predicted"/>
<organism evidence="2 3">
    <name type="scientific">Paraburkholderia xenovorans (strain LB400)</name>
    <dbReference type="NCBI Taxonomy" id="266265"/>
    <lineage>
        <taxon>Bacteria</taxon>
        <taxon>Pseudomonadati</taxon>
        <taxon>Pseudomonadota</taxon>
        <taxon>Betaproteobacteria</taxon>
        <taxon>Burkholderiales</taxon>
        <taxon>Burkholderiaceae</taxon>
        <taxon>Paraburkholderia</taxon>
    </lineage>
</organism>
<dbReference type="Proteomes" id="UP000001817">
    <property type="component" value="Chromosome 2"/>
</dbReference>
<evidence type="ECO:0000313" key="3">
    <source>
        <dbReference type="Proteomes" id="UP000001817"/>
    </source>
</evidence>
<dbReference type="AlphaFoldDB" id="Q13JM3"/>
<gene>
    <name evidence="2" type="ORF">Bxe_B0227</name>
</gene>
<reference evidence="2 3" key="1">
    <citation type="journal article" date="2006" name="Proc. Natl. Acad. Sci. U.S.A.">
        <title>Burkholderia xenovorans LB400 harbors a multi-replicon, 9.73-Mbp genome shaped for versatility.</title>
        <authorList>
            <person name="Chain P.S."/>
            <person name="Denef V.J."/>
            <person name="Konstantinidis K.T."/>
            <person name="Vergez L.M."/>
            <person name="Agullo L."/>
            <person name="Reyes V.L."/>
            <person name="Hauser L."/>
            <person name="Cordova M."/>
            <person name="Gomez L."/>
            <person name="Gonzalez M."/>
            <person name="Land M."/>
            <person name="Lao V."/>
            <person name="Larimer F."/>
            <person name="LiPuma J.J."/>
            <person name="Mahenthiralingam E."/>
            <person name="Malfatti S.A."/>
            <person name="Marx C.J."/>
            <person name="Parnell J.J."/>
            <person name="Ramette A."/>
            <person name="Richardson P."/>
            <person name="Seeger M."/>
            <person name="Smith D."/>
            <person name="Spilker T."/>
            <person name="Sul W.J."/>
            <person name="Tsoi T.V."/>
            <person name="Ulrich L.E."/>
            <person name="Zhulin I.B."/>
            <person name="Tiedje J.M."/>
        </authorList>
    </citation>
    <scope>NUCLEOTIDE SEQUENCE [LARGE SCALE GENOMIC DNA]</scope>
    <source>
        <strain evidence="2 3">LB400</strain>
    </source>
</reference>
<evidence type="ECO:0000256" key="1">
    <source>
        <dbReference type="SAM" id="MobiDB-lite"/>
    </source>
</evidence>
<feature type="compositionally biased region" description="Polar residues" evidence="1">
    <location>
        <begin position="73"/>
        <end position="87"/>
    </location>
</feature>
<evidence type="ECO:0000313" key="2">
    <source>
        <dbReference type="EMBL" id="ABE35716.1"/>
    </source>
</evidence>
<accession>Q13JM3</accession>
<keyword evidence="3" id="KW-1185">Reference proteome</keyword>
<feature type="region of interest" description="Disordered" evidence="1">
    <location>
        <begin position="73"/>
        <end position="96"/>
    </location>
</feature>
<sequence length="96" mass="10509">MHGLRAVCIASTTYCFTALPRSTNRGKLPSTVRFKTTRGKTASMGLGHLSLHEKQCMPALANAIARSEGNWQASLANQRNRPISSDVSGRARRRPE</sequence>
<protein>
    <submittedName>
        <fullName evidence="2">Uncharacterized protein</fullName>
    </submittedName>
</protein>
<name>Q13JM3_PARXL</name>
<dbReference type="EMBL" id="CP000271">
    <property type="protein sequence ID" value="ABE35716.1"/>
    <property type="molecule type" value="Genomic_DNA"/>
</dbReference>
<dbReference type="KEGG" id="bxe:Bxe_B0227"/>